<dbReference type="CDD" id="cd06342">
    <property type="entry name" value="PBP1_ABC_LIVBP-like"/>
    <property type="match status" value="1"/>
</dbReference>
<dbReference type="RefSeq" id="WP_183206266.1">
    <property type="nucleotide sequence ID" value="NZ_JAAAMM010000001.1"/>
</dbReference>
<keyword evidence="2 3" id="KW-0732">Signal</keyword>
<comment type="caution">
    <text evidence="5">The sequence shown here is derived from an EMBL/GenBank/DDBJ whole genome shotgun (WGS) entry which is preliminary data.</text>
</comment>
<sequence>MSDASLPRSKLRLTLFLAAWLVSPAGAQQPVAPVVIGVAAPLSGSEAILGEQLRSGVEAAVARLSGTDGRAETVTADTACSAEGGRQAAETFVATDVAIVVGFLCTEALEAALPVLRTAAIPTLNVGVRANRLTDRRERTGDLIWRIAPRSDAEAAKVAQILASRWRDQPFGLVEDGSITARGLTDSVRRLLEEQGMVPQTIDNYRPAEEKQFALVRRLERTGVTRFVIAGDRPDIATIARDAGELGLELEIVGGESLLDEASIDVPLPDGVVAVAPRMRFPELAGSADAPTPADDTAPKGYFGPAFAATEIAVAAVRAARESSRTVPAVLQSGAFATELGTVRFDAKGDSDLDLYRVFVWRGDRFADEAGG</sequence>
<evidence type="ECO:0000313" key="5">
    <source>
        <dbReference type="EMBL" id="MBB4001783.1"/>
    </source>
</evidence>
<dbReference type="Gene3D" id="3.40.50.2300">
    <property type="match status" value="2"/>
</dbReference>
<reference evidence="5 6" key="1">
    <citation type="submission" date="2020-08" db="EMBL/GenBank/DDBJ databases">
        <title>Genomic Encyclopedia of Type Strains, Phase IV (KMG-IV): sequencing the most valuable type-strain genomes for metagenomic binning, comparative biology and taxonomic classification.</title>
        <authorList>
            <person name="Goeker M."/>
        </authorList>
    </citation>
    <scope>NUCLEOTIDE SEQUENCE [LARGE SCALE GENOMIC DNA]</scope>
    <source>
        <strain evidence="5 6">DSM 103570</strain>
    </source>
</reference>
<protein>
    <submittedName>
        <fullName evidence="5">Branched-chain amino acid transport system substrate-binding protein</fullName>
    </submittedName>
</protein>
<comment type="similarity">
    <text evidence="1">Belongs to the leucine-binding protein family.</text>
</comment>
<dbReference type="Pfam" id="PF13458">
    <property type="entry name" value="Peripla_BP_6"/>
    <property type="match status" value="1"/>
</dbReference>
<dbReference type="Proteomes" id="UP000588647">
    <property type="component" value="Unassembled WGS sequence"/>
</dbReference>
<evidence type="ECO:0000256" key="2">
    <source>
        <dbReference type="ARBA" id="ARBA00022729"/>
    </source>
</evidence>
<keyword evidence="6" id="KW-1185">Reference proteome</keyword>
<dbReference type="InterPro" id="IPR028082">
    <property type="entry name" value="Peripla_BP_I"/>
</dbReference>
<evidence type="ECO:0000256" key="3">
    <source>
        <dbReference type="SAM" id="SignalP"/>
    </source>
</evidence>
<gene>
    <name evidence="5" type="ORF">GGR03_000830</name>
</gene>
<feature type="chain" id="PRO_5030608956" evidence="3">
    <location>
        <begin position="28"/>
        <end position="372"/>
    </location>
</feature>
<evidence type="ECO:0000259" key="4">
    <source>
        <dbReference type="Pfam" id="PF13458"/>
    </source>
</evidence>
<feature type="domain" description="Leucine-binding protein" evidence="4">
    <location>
        <begin position="33"/>
        <end position="331"/>
    </location>
</feature>
<dbReference type="EMBL" id="JACIEM010000001">
    <property type="protein sequence ID" value="MBB4001783.1"/>
    <property type="molecule type" value="Genomic_DNA"/>
</dbReference>
<accession>A0A7W6HBC4</accession>
<feature type="signal peptide" evidence="3">
    <location>
        <begin position="1"/>
        <end position="27"/>
    </location>
</feature>
<organism evidence="5 6">
    <name type="scientific">Aurantimonas endophytica</name>
    <dbReference type="NCBI Taxonomy" id="1522175"/>
    <lineage>
        <taxon>Bacteria</taxon>
        <taxon>Pseudomonadati</taxon>
        <taxon>Pseudomonadota</taxon>
        <taxon>Alphaproteobacteria</taxon>
        <taxon>Hyphomicrobiales</taxon>
        <taxon>Aurantimonadaceae</taxon>
        <taxon>Aurantimonas</taxon>
    </lineage>
</organism>
<dbReference type="PANTHER" id="PTHR47151:SF2">
    <property type="entry name" value="AMINO ACID BINDING PROTEIN"/>
    <property type="match status" value="1"/>
</dbReference>
<dbReference type="SUPFAM" id="SSF53822">
    <property type="entry name" value="Periplasmic binding protein-like I"/>
    <property type="match status" value="1"/>
</dbReference>
<dbReference type="InterPro" id="IPR028081">
    <property type="entry name" value="Leu-bd"/>
</dbReference>
<proteinExistence type="inferred from homology"/>
<name>A0A7W6HBC4_9HYPH</name>
<dbReference type="PANTHER" id="PTHR47151">
    <property type="entry name" value="LEU/ILE/VAL-BINDING ABC TRANSPORTER SUBUNIT"/>
    <property type="match status" value="1"/>
</dbReference>
<evidence type="ECO:0000313" key="6">
    <source>
        <dbReference type="Proteomes" id="UP000588647"/>
    </source>
</evidence>
<evidence type="ECO:0000256" key="1">
    <source>
        <dbReference type="ARBA" id="ARBA00010062"/>
    </source>
</evidence>
<dbReference type="AlphaFoldDB" id="A0A7W6HBC4"/>